<dbReference type="GO" id="GO:0003700">
    <property type="term" value="F:DNA-binding transcription factor activity"/>
    <property type="evidence" value="ECO:0007669"/>
    <property type="project" value="InterPro"/>
</dbReference>
<dbReference type="Pfam" id="PF04545">
    <property type="entry name" value="Sigma70_r4"/>
    <property type="match status" value="1"/>
</dbReference>
<protein>
    <recommendedName>
        <fullName evidence="1">RNA polymerase sigma-70 region 4 domain-containing protein</fullName>
    </recommendedName>
</protein>
<dbReference type="OrthoDB" id="2942662at2"/>
<dbReference type="SUPFAM" id="SSF88659">
    <property type="entry name" value="Sigma3 and sigma4 domains of RNA polymerase sigma factors"/>
    <property type="match status" value="1"/>
</dbReference>
<evidence type="ECO:0000313" key="2">
    <source>
        <dbReference type="EMBL" id="RXJ02210.1"/>
    </source>
</evidence>
<proteinExistence type="predicted"/>
<dbReference type="InterPro" id="IPR013324">
    <property type="entry name" value="RNA_pol_sigma_r3/r4-like"/>
</dbReference>
<dbReference type="InterPro" id="IPR007630">
    <property type="entry name" value="RNA_pol_sigma70_r4"/>
</dbReference>
<accession>A0A4Q0VVR4</accession>
<evidence type="ECO:0000259" key="1">
    <source>
        <dbReference type="Pfam" id="PF04545"/>
    </source>
</evidence>
<name>A0A4Q0VVR4_9BACI</name>
<organism evidence="2 3">
    <name type="scientific">Anaerobacillus alkaliphilus</name>
    <dbReference type="NCBI Taxonomy" id="1548597"/>
    <lineage>
        <taxon>Bacteria</taxon>
        <taxon>Bacillati</taxon>
        <taxon>Bacillota</taxon>
        <taxon>Bacilli</taxon>
        <taxon>Bacillales</taxon>
        <taxon>Bacillaceae</taxon>
        <taxon>Anaerobacillus</taxon>
    </lineage>
</organism>
<sequence>MHIVIYFLSRGGIFMGEIEITKEDMLFYLDMIGSIYGPSYKPKIGKLKPYYPFLKEPTSEEYKRFIQVYLHYRDCLNEREKTILDFQYRLKGEKLTLDQMGEQFGISSSRAAQIRNIAELRIAKAIREFLNGKPKKSFGSLLEGQPDEVLIEIALAICPHSRVLRTYLKQDKPMSYITRKNLKHALFRAWWLDLLDHREKAMKILNVKNEI</sequence>
<comment type="caution">
    <text evidence="2">The sequence shown here is derived from an EMBL/GenBank/DDBJ whole genome shotgun (WGS) entry which is preliminary data.</text>
</comment>
<reference evidence="2 3" key="1">
    <citation type="journal article" date="2019" name="Int. J. Syst. Evol. Microbiol.">
        <title>Anaerobacillus alkaliphilus sp. nov., a novel alkaliphilic and moderately halophilic bacterium.</title>
        <authorList>
            <person name="Borsodi A.K."/>
            <person name="Aszalos J.M."/>
            <person name="Bihari P."/>
            <person name="Nagy I."/>
            <person name="Schumann P."/>
            <person name="Sproer C."/>
            <person name="Kovacs A.L."/>
            <person name="Boka K."/>
            <person name="Dobosy P."/>
            <person name="Ovari M."/>
            <person name="Szili-Kovacs T."/>
            <person name="Toth E."/>
        </authorList>
    </citation>
    <scope>NUCLEOTIDE SEQUENCE [LARGE SCALE GENOMIC DNA]</scope>
    <source>
        <strain evidence="2 3">B16-10</strain>
    </source>
</reference>
<dbReference type="Gene3D" id="1.10.10.10">
    <property type="entry name" value="Winged helix-like DNA-binding domain superfamily/Winged helix DNA-binding domain"/>
    <property type="match status" value="1"/>
</dbReference>
<dbReference type="InterPro" id="IPR036388">
    <property type="entry name" value="WH-like_DNA-bd_sf"/>
</dbReference>
<dbReference type="EMBL" id="QOUX01000026">
    <property type="protein sequence ID" value="RXJ02210.1"/>
    <property type="molecule type" value="Genomic_DNA"/>
</dbReference>
<evidence type="ECO:0000313" key="3">
    <source>
        <dbReference type="Proteomes" id="UP000290649"/>
    </source>
</evidence>
<dbReference type="Proteomes" id="UP000290649">
    <property type="component" value="Unassembled WGS sequence"/>
</dbReference>
<keyword evidence="3" id="KW-1185">Reference proteome</keyword>
<feature type="domain" description="RNA polymerase sigma-70 region 4" evidence="1">
    <location>
        <begin position="74"/>
        <end position="115"/>
    </location>
</feature>
<dbReference type="GO" id="GO:0006352">
    <property type="term" value="P:DNA-templated transcription initiation"/>
    <property type="evidence" value="ECO:0007669"/>
    <property type="project" value="InterPro"/>
</dbReference>
<dbReference type="AlphaFoldDB" id="A0A4Q0VVR4"/>
<gene>
    <name evidence="2" type="ORF">DS745_07420</name>
</gene>